<dbReference type="EMBL" id="LT882681">
    <property type="protein sequence ID" value="SMY25287.1"/>
    <property type="molecule type" value="Genomic_DNA"/>
</dbReference>
<feature type="region of interest" description="Disordered" evidence="1">
    <location>
        <begin position="428"/>
        <end position="592"/>
    </location>
</feature>
<feature type="compositionally biased region" description="Basic and acidic residues" evidence="1">
    <location>
        <begin position="185"/>
        <end position="201"/>
    </location>
</feature>
<proteinExistence type="predicted"/>
<accession>A0A1Y6LLE4</accession>
<dbReference type="AlphaFoldDB" id="A0A1Y6LLE4"/>
<reference evidence="2 3" key="1">
    <citation type="submission" date="2016-10" db="EMBL/GenBank/DDBJ databases">
        <authorList>
            <person name="Varghese N."/>
        </authorList>
    </citation>
    <scope>NUCLEOTIDE SEQUENCE [LARGE SCALE GENOMIC DNA]</scope>
</reference>
<evidence type="ECO:0000313" key="3">
    <source>
        <dbReference type="Proteomes" id="UP000215453"/>
    </source>
</evidence>
<evidence type="ECO:0000256" key="1">
    <source>
        <dbReference type="SAM" id="MobiDB-lite"/>
    </source>
</evidence>
<feature type="compositionally biased region" description="Low complexity" evidence="1">
    <location>
        <begin position="565"/>
        <end position="578"/>
    </location>
</feature>
<gene>
    <name evidence="2" type="ORF">ZT1A5_G6729</name>
</gene>
<evidence type="ECO:0000313" key="2">
    <source>
        <dbReference type="EMBL" id="SMY25287.1"/>
    </source>
</evidence>
<name>A0A1Y6LLE4_ZYMTR</name>
<feature type="region of interest" description="Disordered" evidence="1">
    <location>
        <begin position="138"/>
        <end position="168"/>
    </location>
</feature>
<feature type="compositionally biased region" description="Low complexity" evidence="1">
    <location>
        <begin position="428"/>
        <end position="497"/>
    </location>
</feature>
<feature type="region of interest" description="Disordered" evidence="1">
    <location>
        <begin position="181"/>
        <end position="215"/>
    </location>
</feature>
<feature type="compositionally biased region" description="Acidic residues" evidence="1">
    <location>
        <begin position="140"/>
        <end position="149"/>
    </location>
</feature>
<dbReference type="Proteomes" id="UP000215453">
    <property type="component" value="Chromosome 6"/>
</dbReference>
<sequence>MPVYLLHGFRWPRPLIRIHIILQNLDDAAAEWLVAPGTTETMLENFHETFPDTMKHLPNLRFVEQYDPNDMSSLSQPYAYVADIVEEVKLGLDVDEVRGKEVSDEQTKALAAVRDKLAPEVPVGWYVVVCGDEERLAPGNEDEAEEEAVEAGQVEGQEVKGEETARESSVVTTKSFVLANGASGDAERTSKASTTADEKKQASTVQASTVEPEPKGLRKFFRRKSRATLQNLGSPPPGGVHGREGSLLQVNIPDCKSLQVEMPEMSESISELSTRPPTRAAEWQLADPKPAAETTTTSQDESPQTNNASQGQGQSPETNNASHAQVPQTNHASQGQGPQIKSPTEPKPGRTSMQRLMNRRSAPRKSSPLAQSPIKRPKTPTDTAQGPIKEQKILGKSESLVEVIAINPIIATPASQLIHNYNTSATLSPRPTSFSQPRSSFSQPRSSFSQPRSSFSQPRSSFSQPRSSTSTPPVSSTFPPPRSSTSTPPVGSSLSPPHSRTSTPPVSSNLSPPRSSTSTPTVSSRNEQPQYQAYRAHSGTSTPISAIAGPRVYQPSGKIVDTEAGSSSETGTSSSEQQYRAFSPFQKTRQYSGREVQSFDMVAHSIENAIQAMR</sequence>
<organism evidence="2 3">
    <name type="scientific">Zymoseptoria tritici ST99CH_1A5</name>
    <dbReference type="NCBI Taxonomy" id="1276529"/>
    <lineage>
        <taxon>Eukaryota</taxon>
        <taxon>Fungi</taxon>
        <taxon>Dikarya</taxon>
        <taxon>Ascomycota</taxon>
        <taxon>Pezizomycotina</taxon>
        <taxon>Dothideomycetes</taxon>
        <taxon>Dothideomycetidae</taxon>
        <taxon>Mycosphaerellales</taxon>
        <taxon>Mycosphaerellaceae</taxon>
        <taxon>Zymoseptoria</taxon>
    </lineage>
</organism>
<feature type="compositionally biased region" description="Polar residues" evidence="1">
    <location>
        <begin position="267"/>
        <end position="276"/>
    </location>
</feature>
<feature type="region of interest" description="Disordered" evidence="1">
    <location>
        <begin position="262"/>
        <end position="397"/>
    </location>
</feature>
<feature type="compositionally biased region" description="Low complexity" evidence="1">
    <location>
        <begin position="504"/>
        <end position="526"/>
    </location>
</feature>
<protein>
    <submittedName>
        <fullName evidence="2">Uncharacterized protein</fullName>
    </submittedName>
</protein>
<feature type="compositionally biased region" description="Polar residues" evidence="1">
    <location>
        <begin position="293"/>
        <end position="342"/>
    </location>
</feature>
<feature type="compositionally biased region" description="Basic and acidic residues" evidence="1">
    <location>
        <begin position="157"/>
        <end position="166"/>
    </location>
</feature>